<dbReference type="Gene3D" id="3.40.1610.10">
    <property type="entry name" value="CV3147-like domain"/>
    <property type="match status" value="1"/>
</dbReference>
<dbReference type="Proteomes" id="UP001083770">
    <property type="component" value="Unassembled WGS sequence"/>
</dbReference>
<comment type="caution">
    <text evidence="4">The sequence shown here is derived from an EMBL/GenBank/DDBJ whole genome shotgun (WGS) entry which is preliminary data.</text>
</comment>
<evidence type="ECO:0000256" key="1">
    <source>
        <dbReference type="SAM" id="SignalP"/>
    </source>
</evidence>
<dbReference type="RefSeq" id="WP_269402551.1">
    <property type="nucleotide sequence ID" value="NZ_JAPWGW010000003.1"/>
</dbReference>
<dbReference type="InterPro" id="IPR024071">
    <property type="entry name" value="S-Me-THD_C_sf"/>
</dbReference>
<dbReference type="InterPro" id="IPR027479">
    <property type="entry name" value="S-Me-THD_N_sf"/>
</dbReference>
<sequence length="412" mass="43466">MRLIAKCWAAIGAAALIGGCAANMTAETPLDTLAEAPGTIRILQEQELVDILVGSCIQSTRNCDPSASIEQVKAALADGALFRLLVPQAVPDDGVVVAVQGIGGGGPWQHVIDRTAEQGLSRMDDAAMEQAVVELFADHIGKDVTALVRSEAAGATATALLLGAKLGIPTLDAGITGRAVPEVQQSIPWINEIASVPTAVITPWGDQIIIRHAVDEYRVEDLTRAIAVASGGDAFITMTPMSGSDLERGVLAGNISEAEAYGRTVREAVDAGQDPIAALVEISGGYRLFEGVVTSSEEHGERGFNWVEAEFAGTGAYEGETYRVYVKNENIVGWRNGELDAVSPDYIYNLDPATGQSTLGVGYGGYVVGEHVVLVGVPAPAPWRSERGIDLIGPRHFGFDFDYVPLEELQAD</sequence>
<dbReference type="Gene3D" id="2.40.390.10">
    <property type="entry name" value="CV3147-like"/>
    <property type="match status" value="1"/>
</dbReference>
<keyword evidence="5" id="KW-1185">Reference proteome</keyword>
<dbReference type="SUPFAM" id="SSF160991">
    <property type="entry name" value="CV3147-like"/>
    <property type="match status" value="1"/>
</dbReference>
<proteinExistence type="predicted"/>
<reference evidence="4" key="1">
    <citation type="submission" date="2022-12" db="EMBL/GenBank/DDBJ databases">
        <title>Bacterial isolates from different developmental stages of Nematostella vectensis.</title>
        <authorList>
            <person name="Fraune S."/>
        </authorList>
    </citation>
    <scope>NUCLEOTIDE SEQUENCE</scope>
    <source>
        <strain evidence="4">G21632-S1</strain>
    </source>
</reference>
<gene>
    <name evidence="4" type="ORF">O4G74_10440</name>
</gene>
<accession>A0ABT4LWF3</accession>
<feature type="signal peptide" evidence="1">
    <location>
        <begin position="1"/>
        <end position="22"/>
    </location>
</feature>
<dbReference type="InterPro" id="IPR010318">
    <property type="entry name" value="S-Me-THD_N"/>
</dbReference>
<feature type="domain" description="S-Me-THD-like C-terminal" evidence="3">
    <location>
        <begin position="215"/>
        <end position="406"/>
    </location>
</feature>
<evidence type="ECO:0000313" key="5">
    <source>
        <dbReference type="Proteomes" id="UP001083770"/>
    </source>
</evidence>
<feature type="chain" id="PRO_5046547521" evidence="1">
    <location>
        <begin position="23"/>
        <end position="412"/>
    </location>
</feature>
<keyword evidence="1" id="KW-0732">Signal</keyword>
<protein>
    <submittedName>
        <fullName evidence="4">DUF917 domain-containing protein</fullName>
    </submittedName>
</protein>
<evidence type="ECO:0000313" key="4">
    <source>
        <dbReference type="EMBL" id="MCZ4298478.1"/>
    </source>
</evidence>
<organism evidence="4 5">
    <name type="scientific">Henriciella marina</name>
    <dbReference type="NCBI Taxonomy" id="453851"/>
    <lineage>
        <taxon>Bacteria</taxon>
        <taxon>Pseudomonadati</taxon>
        <taxon>Pseudomonadota</taxon>
        <taxon>Alphaproteobacteria</taxon>
        <taxon>Hyphomonadales</taxon>
        <taxon>Hyphomonadaceae</taxon>
        <taxon>Henriciella</taxon>
    </lineage>
</organism>
<dbReference type="EMBL" id="JAPWGW010000003">
    <property type="protein sequence ID" value="MCZ4298478.1"/>
    <property type="molecule type" value="Genomic_DNA"/>
</dbReference>
<dbReference type="Pfam" id="PF06032">
    <property type="entry name" value="S-Me-THD_N"/>
    <property type="match status" value="1"/>
</dbReference>
<dbReference type="Pfam" id="PF20906">
    <property type="entry name" value="S-Me-THD_C"/>
    <property type="match status" value="1"/>
</dbReference>
<dbReference type="InterPro" id="IPR048350">
    <property type="entry name" value="S-Me-THD-like_C"/>
</dbReference>
<evidence type="ECO:0000259" key="3">
    <source>
        <dbReference type="Pfam" id="PF20906"/>
    </source>
</evidence>
<feature type="domain" description="S-Me-THD N-terminal" evidence="2">
    <location>
        <begin position="48"/>
        <end position="211"/>
    </location>
</feature>
<dbReference type="PROSITE" id="PS51257">
    <property type="entry name" value="PROKAR_LIPOPROTEIN"/>
    <property type="match status" value="1"/>
</dbReference>
<name>A0ABT4LWF3_9PROT</name>
<evidence type="ECO:0000259" key="2">
    <source>
        <dbReference type="Pfam" id="PF06032"/>
    </source>
</evidence>